<dbReference type="HAMAP" id="MF_02065">
    <property type="entry name" value="MltG"/>
    <property type="match status" value="1"/>
</dbReference>
<feature type="site" description="Important for catalytic activity" evidence="7">
    <location>
        <position position="212"/>
    </location>
</feature>
<comment type="function">
    <text evidence="7">Functions as a peptidoglycan terminase that cleaves nascent peptidoglycan strands endolytically to terminate their elongation.</text>
</comment>
<dbReference type="PANTHER" id="PTHR30518:SF2">
    <property type="entry name" value="ENDOLYTIC MUREIN TRANSGLYCOSYLASE"/>
    <property type="match status" value="1"/>
</dbReference>
<evidence type="ECO:0000256" key="6">
    <source>
        <dbReference type="ARBA" id="ARBA00023316"/>
    </source>
</evidence>
<dbReference type="EMBL" id="JAJLJH010000002">
    <property type="protein sequence ID" value="MCK9686308.1"/>
    <property type="molecule type" value="Genomic_DNA"/>
</dbReference>
<evidence type="ECO:0000256" key="4">
    <source>
        <dbReference type="ARBA" id="ARBA00023136"/>
    </source>
</evidence>
<keyword evidence="7" id="KW-0997">Cell inner membrane</keyword>
<keyword evidence="9" id="KW-1185">Reference proteome</keyword>
<organism evidence="8 9">
    <name type="scientific">Scleromatobacter humisilvae</name>
    <dbReference type="NCBI Taxonomy" id="2897159"/>
    <lineage>
        <taxon>Bacteria</taxon>
        <taxon>Pseudomonadati</taxon>
        <taxon>Pseudomonadota</taxon>
        <taxon>Betaproteobacteria</taxon>
        <taxon>Burkholderiales</taxon>
        <taxon>Sphaerotilaceae</taxon>
        <taxon>Scleromatobacter</taxon>
    </lineage>
</organism>
<comment type="catalytic activity">
    <reaction evidence="7">
        <text>a peptidoglycan chain = a peptidoglycan chain with N-acetyl-1,6-anhydromuramyl-[peptide] at the reducing end + a peptidoglycan chain with N-acetylglucosamine at the non-reducing end.</text>
        <dbReference type="EC" id="4.2.2.29"/>
    </reaction>
</comment>
<evidence type="ECO:0000313" key="9">
    <source>
        <dbReference type="Proteomes" id="UP001139353"/>
    </source>
</evidence>
<dbReference type="Proteomes" id="UP001139353">
    <property type="component" value="Unassembled WGS sequence"/>
</dbReference>
<gene>
    <name evidence="7 8" type="primary">mltG</name>
    <name evidence="8" type="ORF">LPC04_11375</name>
</gene>
<dbReference type="NCBIfam" id="TIGR00247">
    <property type="entry name" value="endolytic transglycosylase MltG"/>
    <property type="match status" value="1"/>
</dbReference>
<dbReference type="GO" id="GO:0009252">
    <property type="term" value="P:peptidoglycan biosynthetic process"/>
    <property type="evidence" value="ECO:0007669"/>
    <property type="project" value="UniProtKB-UniRule"/>
</dbReference>
<comment type="caution">
    <text evidence="8">The sequence shown here is derived from an EMBL/GenBank/DDBJ whole genome shotgun (WGS) entry which is preliminary data.</text>
</comment>
<comment type="similarity">
    <text evidence="7">Belongs to the transglycosylase MltG family.</text>
</comment>
<dbReference type="RefSeq" id="WP_275682334.1">
    <property type="nucleotide sequence ID" value="NZ_JAJLJH010000002.1"/>
</dbReference>
<evidence type="ECO:0000256" key="7">
    <source>
        <dbReference type="HAMAP-Rule" id="MF_02065"/>
    </source>
</evidence>
<dbReference type="Gene3D" id="3.30.160.60">
    <property type="entry name" value="Classic Zinc Finger"/>
    <property type="match status" value="1"/>
</dbReference>
<dbReference type="GO" id="GO:0071555">
    <property type="term" value="P:cell wall organization"/>
    <property type="evidence" value="ECO:0007669"/>
    <property type="project" value="UniProtKB-KW"/>
</dbReference>
<keyword evidence="5 7" id="KW-0456">Lyase</keyword>
<keyword evidence="3 7" id="KW-1133">Transmembrane helix</keyword>
<dbReference type="EC" id="4.2.2.29" evidence="7"/>
<keyword evidence="6 7" id="KW-0961">Cell wall biogenesis/degradation</keyword>
<evidence type="ECO:0000256" key="5">
    <source>
        <dbReference type="ARBA" id="ARBA00023239"/>
    </source>
</evidence>
<keyword evidence="4 7" id="KW-0472">Membrane</keyword>
<accession>A0A9X1YK41</accession>
<name>A0A9X1YK41_9BURK</name>
<reference evidence="8" key="1">
    <citation type="submission" date="2021-11" db="EMBL/GenBank/DDBJ databases">
        <title>BS-T2-15 a new species belonging to the Comamonadaceae family isolated from the soil of a French oak forest.</title>
        <authorList>
            <person name="Mieszkin S."/>
            <person name="Alain K."/>
        </authorList>
    </citation>
    <scope>NUCLEOTIDE SEQUENCE</scope>
    <source>
        <strain evidence="8">BS-T2-15</strain>
    </source>
</reference>
<keyword evidence="1 7" id="KW-1003">Cell membrane</keyword>
<dbReference type="Gene3D" id="3.30.1490.480">
    <property type="entry name" value="Endolytic murein transglycosylase"/>
    <property type="match status" value="1"/>
</dbReference>
<dbReference type="GO" id="GO:0008932">
    <property type="term" value="F:lytic endotransglycosylase activity"/>
    <property type="evidence" value="ECO:0007669"/>
    <property type="project" value="UniProtKB-UniRule"/>
</dbReference>
<proteinExistence type="inferred from homology"/>
<dbReference type="AlphaFoldDB" id="A0A9X1YK41"/>
<evidence type="ECO:0000256" key="3">
    <source>
        <dbReference type="ARBA" id="ARBA00022989"/>
    </source>
</evidence>
<dbReference type="CDD" id="cd08010">
    <property type="entry name" value="MltG_like"/>
    <property type="match status" value="1"/>
</dbReference>
<protein>
    <recommendedName>
        <fullName evidence="7">Endolytic murein transglycosylase</fullName>
        <ecNumber evidence="7">4.2.2.29</ecNumber>
    </recommendedName>
    <alternativeName>
        <fullName evidence="7">Peptidoglycan lytic transglycosylase</fullName>
    </alternativeName>
    <alternativeName>
        <fullName evidence="7">Peptidoglycan polymerization terminase</fullName>
    </alternativeName>
</protein>
<keyword evidence="2 7" id="KW-0812">Transmembrane</keyword>
<dbReference type="PANTHER" id="PTHR30518">
    <property type="entry name" value="ENDOLYTIC MUREIN TRANSGLYCOSYLASE"/>
    <property type="match status" value="1"/>
</dbReference>
<dbReference type="Pfam" id="PF02618">
    <property type="entry name" value="YceG"/>
    <property type="match status" value="1"/>
</dbReference>
<evidence type="ECO:0000313" key="8">
    <source>
        <dbReference type="EMBL" id="MCK9686308.1"/>
    </source>
</evidence>
<evidence type="ECO:0000256" key="2">
    <source>
        <dbReference type="ARBA" id="ARBA00022692"/>
    </source>
</evidence>
<dbReference type="GO" id="GO:0005886">
    <property type="term" value="C:plasma membrane"/>
    <property type="evidence" value="ECO:0007669"/>
    <property type="project" value="UniProtKB-UniRule"/>
</dbReference>
<dbReference type="InterPro" id="IPR003770">
    <property type="entry name" value="MLTG-like"/>
</dbReference>
<evidence type="ECO:0000256" key="1">
    <source>
        <dbReference type="ARBA" id="ARBA00022475"/>
    </source>
</evidence>
<sequence>MFKRFLFLLIVLAAAAAGAAFWWLEQPLRLAHDEVEVSIEPGTPVREIVRLWHDAGVDEPPELMYQWFRWSGEAKRIRAGSYLVDKGATPRSLLRKMVVGDEELESVHIIDGWTVKQMRAALAAADGLKPTTAGMTDEQLMAAIGSPDEKAEGRFFPDTYVYSKGVKDILVLKRAHDALERQLQAAWALRAPDTPLKSADEALALASVIEKETGAASDRGKVAAVFSNRLRLGMPLQSDPTVIYGMGAAYDGNIHKADLQTDTPYNSYTRQGLPPTPIALPGRDALRAAVRPDASKALYFVSRGDGTSVFSETLNAHNAAVNQYIRGPHK</sequence>